<accession>A0A4R6QF03</accession>
<dbReference type="InterPro" id="IPR011201">
    <property type="entry name" value="Zinc-ribbon_6_bact"/>
</dbReference>
<dbReference type="OrthoDB" id="256753at2"/>
<dbReference type="InParanoid" id="A0A4R6QF03"/>
<evidence type="ECO:0000313" key="3">
    <source>
        <dbReference type="Proteomes" id="UP000295361"/>
    </source>
</evidence>
<sequence length="361" mass="39536">MPVTVGPAWPPTQTSMQPFRCSRCETPVFFENDHCGHCGAALGFVPALGRMLAFDTTWQPYGGGPALQACANRAAHGICNWMLDADDPAPLCRSCCLTRVMPALSEGRNLDRWRAIEQAKRRLIFTLLGMGLAPQPKTGPDDADGLDFLLLETQAGQPPVRTGHDRGTITLDVAEADDEQRELQRVHFAEPTRTLLGHLRHEAAHYLQYRWLRGSAAAEACRASFGDERIDYATALARHYAEGPPADWPQRFVSAYASAHPWEDWAETCAHVLLVLDAVQTAAAWGLSLDGPADAAPTAQNLNDSPPVAELALRQWLPVAQFLNAMHRSLGQRDSYPFLLPPGVLDKMSTVQRLLKEASGA</sequence>
<dbReference type="Pfam" id="PF15887">
    <property type="entry name" value="Peptidase_Mx"/>
    <property type="match status" value="1"/>
</dbReference>
<reference evidence="2 3" key="1">
    <citation type="submission" date="2019-03" db="EMBL/GenBank/DDBJ databases">
        <title>Genomic Encyclopedia of Type Strains, Phase IV (KMG-IV): sequencing the most valuable type-strain genomes for metagenomic binning, comparative biology and taxonomic classification.</title>
        <authorList>
            <person name="Goeker M."/>
        </authorList>
    </citation>
    <scope>NUCLEOTIDE SEQUENCE [LARGE SCALE GENOMIC DNA]</scope>
    <source>
        <strain evidence="2 3">DSM 16998</strain>
    </source>
</reference>
<gene>
    <name evidence="2" type="ORF">DES47_11214</name>
</gene>
<organism evidence="2 3">
    <name type="scientific">Roseateles toxinivorans</name>
    <dbReference type="NCBI Taxonomy" id="270368"/>
    <lineage>
        <taxon>Bacteria</taxon>
        <taxon>Pseudomonadati</taxon>
        <taxon>Pseudomonadota</taxon>
        <taxon>Betaproteobacteria</taxon>
        <taxon>Burkholderiales</taxon>
        <taxon>Sphaerotilaceae</taxon>
        <taxon>Roseateles</taxon>
    </lineage>
</organism>
<dbReference type="PIRSF" id="PIRSF012641">
    <property type="entry name" value="UCP012641"/>
    <property type="match status" value="1"/>
</dbReference>
<proteinExistence type="predicted"/>
<dbReference type="Pfam" id="PF10005">
    <property type="entry name" value="Zn_ribbon_DZR_6"/>
    <property type="match status" value="1"/>
</dbReference>
<name>A0A4R6QF03_9BURK</name>
<dbReference type="EMBL" id="SNXS01000012">
    <property type="protein sequence ID" value="TDP61465.1"/>
    <property type="molecule type" value="Genomic_DNA"/>
</dbReference>
<dbReference type="AlphaFoldDB" id="A0A4R6QF03"/>
<feature type="domain" description="Zinc-ribbon" evidence="1">
    <location>
        <begin position="19"/>
        <end position="105"/>
    </location>
</feature>
<evidence type="ECO:0000259" key="1">
    <source>
        <dbReference type="Pfam" id="PF10005"/>
    </source>
</evidence>
<protein>
    <recommendedName>
        <fullName evidence="1">Zinc-ribbon domain-containing protein</fullName>
    </recommendedName>
</protein>
<dbReference type="InterPro" id="IPR031321">
    <property type="entry name" value="UCP012641"/>
</dbReference>
<dbReference type="Proteomes" id="UP000295361">
    <property type="component" value="Unassembled WGS sequence"/>
</dbReference>
<evidence type="ECO:0000313" key="2">
    <source>
        <dbReference type="EMBL" id="TDP61465.1"/>
    </source>
</evidence>
<keyword evidence="3" id="KW-1185">Reference proteome</keyword>
<comment type="caution">
    <text evidence="2">The sequence shown here is derived from an EMBL/GenBank/DDBJ whole genome shotgun (WGS) entry which is preliminary data.</text>
</comment>